<dbReference type="EMBL" id="MU825432">
    <property type="protein sequence ID" value="KAJ7389493.1"/>
    <property type="molecule type" value="Genomic_DNA"/>
</dbReference>
<keyword evidence="4" id="KW-0479">Metal-binding</keyword>
<reference evidence="8" key="1">
    <citation type="submission" date="2023-01" db="EMBL/GenBank/DDBJ databases">
        <title>Genome assembly of the deep-sea coral Lophelia pertusa.</title>
        <authorList>
            <person name="Herrera S."/>
            <person name="Cordes E."/>
        </authorList>
    </citation>
    <scope>NUCLEOTIDE SEQUENCE</scope>
    <source>
        <strain evidence="8">USNM1676648</strain>
        <tissue evidence="8">Polyp</tissue>
    </source>
</reference>
<comment type="caution">
    <text evidence="8">The sequence shown here is derived from an EMBL/GenBank/DDBJ whole genome shotgun (WGS) entry which is preliminary data.</text>
</comment>
<evidence type="ECO:0000256" key="3">
    <source>
        <dbReference type="ARBA" id="ARBA00022617"/>
    </source>
</evidence>
<dbReference type="SUPFAM" id="SSF48264">
    <property type="entry name" value="Cytochrome P450"/>
    <property type="match status" value="1"/>
</dbReference>
<evidence type="ECO:0000256" key="6">
    <source>
        <dbReference type="ARBA" id="ARBA00023004"/>
    </source>
</evidence>
<evidence type="ECO:0000256" key="4">
    <source>
        <dbReference type="ARBA" id="ARBA00022723"/>
    </source>
</evidence>
<evidence type="ECO:0000313" key="8">
    <source>
        <dbReference type="EMBL" id="KAJ7389493.1"/>
    </source>
</evidence>
<gene>
    <name evidence="8" type="ORF">OS493_031467</name>
</gene>
<dbReference type="Pfam" id="PF00067">
    <property type="entry name" value="p450"/>
    <property type="match status" value="1"/>
</dbReference>
<dbReference type="InterPro" id="IPR001128">
    <property type="entry name" value="Cyt_P450"/>
</dbReference>
<comment type="similarity">
    <text evidence="2">Belongs to the cytochrome P450 family.</text>
</comment>
<evidence type="ECO:0000313" key="9">
    <source>
        <dbReference type="Proteomes" id="UP001163046"/>
    </source>
</evidence>
<dbReference type="GO" id="GO:0005506">
    <property type="term" value="F:iron ion binding"/>
    <property type="evidence" value="ECO:0007669"/>
    <property type="project" value="InterPro"/>
</dbReference>
<keyword evidence="7" id="KW-0503">Monooxygenase</keyword>
<dbReference type="Gene3D" id="1.10.630.10">
    <property type="entry name" value="Cytochrome P450"/>
    <property type="match status" value="1"/>
</dbReference>
<evidence type="ECO:0000256" key="2">
    <source>
        <dbReference type="ARBA" id="ARBA00010617"/>
    </source>
</evidence>
<organism evidence="8 9">
    <name type="scientific">Desmophyllum pertusum</name>
    <dbReference type="NCBI Taxonomy" id="174260"/>
    <lineage>
        <taxon>Eukaryota</taxon>
        <taxon>Metazoa</taxon>
        <taxon>Cnidaria</taxon>
        <taxon>Anthozoa</taxon>
        <taxon>Hexacorallia</taxon>
        <taxon>Scleractinia</taxon>
        <taxon>Caryophylliina</taxon>
        <taxon>Caryophylliidae</taxon>
        <taxon>Desmophyllum</taxon>
    </lineage>
</organism>
<accession>A0A9W9ZX55</accession>
<evidence type="ECO:0000256" key="1">
    <source>
        <dbReference type="ARBA" id="ARBA00001971"/>
    </source>
</evidence>
<dbReference type="PANTHER" id="PTHR24279">
    <property type="entry name" value="CYTOCHROME P450"/>
    <property type="match status" value="1"/>
</dbReference>
<dbReference type="OrthoDB" id="10258113at2759"/>
<keyword evidence="6" id="KW-0408">Iron</keyword>
<dbReference type="Proteomes" id="UP001163046">
    <property type="component" value="Unassembled WGS sequence"/>
</dbReference>
<evidence type="ECO:0000256" key="7">
    <source>
        <dbReference type="ARBA" id="ARBA00023033"/>
    </source>
</evidence>
<name>A0A9W9ZX55_9CNID</name>
<dbReference type="InterPro" id="IPR036396">
    <property type="entry name" value="Cyt_P450_sf"/>
</dbReference>
<evidence type="ECO:0000256" key="5">
    <source>
        <dbReference type="ARBA" id="ARBA00023002"/>
    </source>
</evidence>
<comment type="cofactor">
    <cofactor evidence="1">
        <name>heme</name>
        <dbReference type="ChEBI" id="CHEBI:30413"/>
    </cofactor>
</comment>
<keyword evidence="3" id="KW-0349">Heme</keyword>
<dbReference type="GO" id="GO:0016705">
    <property type="term" value="F:oxidoreductase activity, acting on paired donors, with incorporation or reduction of molecular oxygen"/>
    <property type="evidence" value="ECO:0007669"/>
    <property type="project" value="InterPro"/>
</dbReference>
<sequence>MFPRLHPATGWPRLLTKDVVLSGYKVPSGTTVVYSNYLSGRSEKLFKFPLEFNPERWLNEELGKSTHSPVSHLESGHACALLVQRFILEYHEEPVEMKLRMFVIPDRPLRIKLFDRE</sequence>
<proteinExistence type="inferred from homology"/>
<dbReference type="AlphaFoldDB" id="A0A9W9ZX55"/>
<dbReference type="GO" id="GO:0020037">
    <property type="term" value="F:heme binding"/>
    <property type="evidence" value="ECO:0007669"/>
    <property type="project" value="InterPro"/>
</dbReference>
<keyword evidence="9" id="KW-1185">Reference proteome</keyword>
<keyword evidence="5" id="KW-0560">Oxidoreductase</keyword>
<dbReference type="InterPro" id="IPR050479">
    <property type="entry name" value="CYP11_CYP27_families"/>
</dbReference>
<dbReference type="GO" id="GO:0004497">
    <property type="term" value="F:monooxygenase activity"/>
    <property type="evidence" value="ECO:0007669"/>
    <property type="project" value="UniProtKB-KW"/>
</dbReference>
<protein>
    <submittedName>
        <fullName evidence="8">Uncharacterized protein</fullName>
    </submittedName>
</protein>
<dbReference type="PANTHER" id="PTHR24279:SF120">
    <property type="entry name" value="CYTOCHROME P450"/>
    <property type="match status" value="1"/>
</dbReference>